<dbReference type="NCBIfam" id="TIGR00419">
    <property type="entry name" value="tim"/>
    <property type="match status" value="1"/>
</dbReference>
<protein>
    <recommendedName>
        <fullName evidence="8 9">Triosephosphate isomerase</fullName>
        <shortName evidence="8">TIM</shortName>
        <shortName evidence="8">TPI</shortName>
        <ecNumber evidence="8 9">5.3.1.1</ecNumber>
    </recommendedName>
    <alternativeName>
        <fullName evidence="8">Triose-phosphate isomerase</fullName>
    </alternativeName>
</protein>
<dbReference type="GO" id="GO:0004807">
    <property type="term" value="F:triose-phosphate isomerase activity"/>
    <property type="evidence" value="ECO:0007669"/>
    <property type="project" value="UniProtKB-UniRule"/>
</dbReference>
<dbReference type="UniPathway" id="UPA00138"/>
<comment type="subcellular location">
    <subcellularLocation>
        <location evidence="8 9">Cytoplasm</location>
    </subcellularLocation>
</comment>
<comment type="pathway">
    <text evidence="1 8 9">Carbohydrate degradation; glycolysis; D-glyceraldehyde 3-phosphate from glycerone phosphate: step 1/1.</text>
</comment>
<reference evidence="10 11" key="1">
    <citation type="submission" date="2019-07" db="EMBL/GenBank/DDBJ databases">
        <title>The pathways for chlorine oxyanion respiration interact through the shared metabolite chlorate.</title>
        <authorList>
            <person name="Barnum T.P."/>
            <person name="Cheng Y."/>
            <person name="Hill K.A."/>
            <person name="Lucas L.N."/>
            <person name="Carlson H.K."/>
            <person name="Coates J.D."/>
        </authorList>
    </citation>
    <scope>NUCLEOTIDE SEQUENCE [LARGE SCALE GENOMIC DNA]</scope>
    <source>
        <strain evidence="10 11">SFB-3</strain>
    </source>
</reference>
<evidence type="ECO:0000256" key="8">
    <source>
        <dbReference type="HAMAP-Rule" id="MF_00147"/>
    </source>
</evidence>
<keyword evidence="6 8" id="KW-0324">Glycolysis</keyword>
<dbReference type="InterPro" id="IPR000652">
    <property type="entry name" value="Triosephosphate_isomerase"/>
</dbReference>
<feature type="binding site" evidence="8">
    <location>
        <begin position="230"/>
        <end position="231"/>
    </location>
    <ligand>
        <name>substrate</name>
    </ligand>
</feature>
<dbReference type="GO" id="GO:0005829">
    <property type="term" value="C:cytosol"/>
    <property type="evidence" value="ECO:0007669"/>
    <property type="project" value="TreeGrafter"/>
</dbReference>
<dbReference type="Proteomes" id="UP000319502">
    <property type="component" value="Unassembled WGS sequence"/>
</dbReference>
<comment type="similarity">
    <text evidence="3 8 9">Belongs to the triosephosphate isomerase family.</text>
</comment>
<evidence type="ECO:0000256" key="1">
    <source>
        <dbReference type="ARBA" id="ARBA00004680"/>
    </source>
</evidence>
<accession>A0A557QQW3</accession>
<comment type="pathway">
    <text evidence="2">Carbohydrate metabolism; erythritol degradation.</text>
</comment>
<proteinExistence type="inferred from homology"/>
<evidence type="ECO:0000256" key="4">
    <source>
        <dbReference type="ARBA" id="ARBA00022432"/>
    </source>
</evidence>
<evidence type="ECO:0000256" key="9">
    <source>
        <dbReference type="RuleBase" id="RU363013"/>
    </source>
</evidence>
<dbReference type="PANTHER" id="PTHR21139">
    <property type="entry name" value="TRIOSEPHOSPHATE ISOMERASE"/>
    <property type="match status" value="1"/>
</dbReference>
<dbReference type="GO" id="GO:0046166">
    <property type="term" value="P:glyceraldehyde-3-phosphate biosynthetic process"/>
    <property type="evidence" value="ECO:0007669"/>
    <property type="project" value="TreeGrafter"/>
</dbReference>
<evidence type="ECO:0000313" key="11">
    <source>
        <dbReference type="Proteomes" id="UP000319502"/>
    </source>
</evidence>
<dbReference type="PROSITE" id="PS51440">
    <property type="entry name" value="TIM_2"/>
    <property type="match status" value="1"/>
</dbReference>
<keyword evidence="5 8" id="KW-0963">Cytoplasm</keyword>
<evidence type="ECO:0000313" key="10">
    <source>
        <dbReference type="EMBL" id="TVO55298.1"/>
    </source>
</evidence>
<dbReference type="PANTHER" id="PTHR21139:SF42">
    <property type="entry name" value="TRIOSEPHOSPHATE ISOMERASE"/>
    <property type="match status" value="1"/>
</dbReference>
<dbReference type="GO" id="GO:0019563">
    <property type="term" value="P:glycerol catabolic process"/>
    <property type="evidence" value="ECO:0007669"/>
    <property type="project" value="TreeGrafter"/>
</dbReference>
<feature type="binding site" evidence="8">
    <location>
        <position position="209"/>
    </location>
    <ligand>
        <name>substrate</name>
    </ligand>
</feature>
<dbReference type="AlphaFoldDB" id="A0A557QQW3"/>
<dbReference type="UniPathway" id="UPA00109">
    <property type="reaction ID" value="UER00189"/>
</dbReference>
<comment type="subunit">
    <text evidence="8 9">Homodimer.</text>
</comment>
<feature type="active site" description="Electrophile" evidence="8">
    <location>
        <position position="93"/>
    </location>
</feature>
<keyword evidence="4 8" id="KW-0312">Gluconeogenesis</keyword>
<dbReference type="EMBL" id="VMNK01000011">
    <property type="protein sequence ID" value="TVO55298.1"/>
    <property type="molecule type" value="Genomic_DNA"/>
</dbReference>
<organism evidence="10 11">
    <name type="scientific">Denitromonas halophila</name>
    <dbReference type="NCBI Taxonomy" id="1629404"/>
    <lineage>
        <taxon>Bacteria</taxon>
        <taxon>Pseudomonadati</taxon>
        <taxon>Pseudomonadota</taxon>
        <taxon>Betaproteobacteria</taxon>
        <taxon>Rhodocyclales</taxon>
        <taxon>Zoogloeaceae</taxon>
        <taxon>Denitromonas</taxon>
    </lineage>
</organism>
<dbReference type="SUPFAM" id="SSF51351">
    <property type="entry name" value="Triosephosphate isomerase (TIM)"/>
    <property type="match status" value="1"/>
</dbReference>
<dbReference type="Pfam" id="PF00121">
    <property type="entry name" value="TIM"/>
    <property type="match status" value="1"/>
</dbReference>
<comment type="caution">
    <text evidence="10">The sequence shown here is derived from an EMBL/GenBank/DDBJ whole genome shotgun (WGS) entry which is preliminary data.</text>
</comment>
<dbReference type="CDD" id="cd00311">
    <property type="entry name" value="TIM"/>
    <property type="match status" value="1"/>
</dbReference>
<dbReference type="GO" id="GO:0006096">
    <property type="term" value="P:glycolytic process"/>
    <property type="evidence" value="ECO:0007669"/>
    <property type="project" value="UniProtKB-UniRule"/>
</dbReference>
<feature type="binding site" evidence="8">
    <location>
        <position position="170"/>
    </location>
    <ligand>
        <name>substrate</name>
    </ligand>
</feature>
<evidence type="ECO:0000256" key="6">
    <source>
        <dbReference type="ARBA" id="ARBA00023152"/>
    </source>
</evidence>
<name>A0A557QQW3_9RHOO</name>
<keyword evidence="11" id="KW-1185">Reference proteome</keyword>
<comment type="catalytic activity">
    <reaction evidence="8 9">
        <text>D-glyceraldehyde 3-phosphate = dihydroxyacetone phosphate</text>
        <dbReference type="Rhea" id="RHEA:18585"/>
        <dbReference type="ChEBI" id="CHEBI:57642"/>
        <dbReference type="ChEBI" id="CHEBI:59776"/>
        <dbReference type="EC" id="5.3.1.1"/>
    </reaction>
</comment>
<evidence type="ECO:0000256" key="2">
    <source>
        <dbReference type="ARBA" id="ARBA00004939"/>
    </source>
</evidence>
<dbReference type="RefSeq" id="WP_144309917.1">
    <property type="nucleotide sequence ID" value="NZ_VMNK01000011.1"/>
</dbReference>
<feature type="binding site" evidence="8">
    <location>
        <begin position="9"/>
        <end position="11"/>
    </location>
    <ligand>
        <name>substrate</name>
    </ligand>
</feature>
<dbReference type="Gene3D" id="3.20.20.70">
    <property type="entry name" value="Aldolase class I"/>
    <property type="match status" value="1"/>
</dbReference>
<dbReference type="HAMAP" id="MF_00147_B">
    <property type="entry name" value="TIM_B"/>
    <property type="match status" value="1"/>
</dbReference>
<dbReference type="InterPro" id="IPR022896">
    <property type="entry name" value="TrioseP_Isoase_bac/euk"/>
</dbReference>
<dbReference type="InterPro" id="IPR020861">
    <property type="entry name" value="Triosephosphate_isomerase_AS"/>
</dbReference>
<dbReference type="InterPro" id="IPR035990">
    <property type="entry name" value="TIM_sf"/>
</dbReference>
<gene>
    <name evidence="8" type="primary">tpiA</name>
    <name evidence="10" type="ORF">FHP91_12505</name>
</gene>
<dbReference type="EC" id="5.3.1.1" evidence="8 9"/>
<dbReference type="GO" id="GO:0006094">
    <property type="term" value="P:gluconeogenesis"/>
    <property type="evidence" value="ECO:0007669"/>
    <property type="project" value="UniProtKB-UniRule"/>
</dbReference>
<dbReference type="PROSITE" id="PS00171">
    <property type="entry name" value="TIM_1"/>
    <property type="match status" value="1"/>
</dbReference>
<evidence type="ECO:0000256" key="3">
    <source>
        <dbReference type="ARBA" id="ARBA00007422"/>
    </source>
</evidence>
<keyword evidence="7 8" id="KW-0413">Isomerase</keyword>
<dbReference type="InterPro" id="IPR013785">
    <property type="entry name" value="Aldolase_TIM"/>
</dbReference>
<evidence type="ECO:0000256" key="5">
    <source>
        <dbReference type="ARBA" id="ARBA00022490"/>
    </source>
</evidence>
<evidence type="ECO:0000256" key="7">
    <source>
        <dbReference type="ARBA" id="ARBA00023235"/>
    </source>
</evidence>
<dbReference type="OrthoDB" id="9809429at2"/>
<sequence>MRSKLVAGNWKMHGRRDMAADLLSALAPHLPSGVDVAVCVPFPYLDQAGAALVGSALHLGAQDVSECDDGAFTGEVSAGMLRDMGCRYVIVGHSERRARHGESSQCVADKAATALRNGLTPIVCVGETKEERLAGQTESVVSEQLAPVLALGAERVERLVIAYEPIWAIGTGLSATVDEADAVHSAIRGALGRVSQAAADRVQILYGGSVKPETAPALFAADDIDGGLIGGAALDPEAFLAICKAAVAV</sequence>
<comment type="function">
    <text evidence="8">Involved in the gluconeogenesis. Catalyzes stereospecifically the conversion of dihydroxyacetone phosphate (DHAP) to D-glyceraldehyde-3-phosphate (G3P).</text>
</comment>
<dbReference type="FunFam" id="3.20.20.70:FF:000016">
    <property type="entry name" value="Triosephosphate isomerase"/>
    <property type="match status" value="1"/>
</dbReference>
<feature type="active site" description="Proton acceptor" evidence="8">
    <location>
        <position position="164"/>
    </location>
</feature>
<comment type="pathway">
    <text evidence="8 9">Carbohydrate biosynthesis; gluconeogenesis.</text>
</comment>